<dbReference type="PANTHER" id="PTHR46679">
    <property type="match status" value="1"/>
</dbReference>
<evidence type="ECO:0000256" key="4">
    <source>
        <dbReference type="ARBA" id="ARBA00023157"/>
    </source>
</evidence>
<evidence type="ECO:0000313" key="10">
    <source>
        <dbReference type="WBParaSite" id="TCLT_0000007301-mRNA-1"/>
    </source>
</evidence>
<evidence type="ECO:0000256" key="1">
    <source>
        <dbReference type="ARBA" id="ARBA00007787"/>
    </source>
</evidence>
<dbReference type="PANTHER" id="PTHR46679:SF1">
    <property type="entry name" value="GLUTAREDOXIN-2, MITOCHONDRIAL"/>
    <property type="match status" value="1"/>
</dbReference>
<dbReference type="Gene3D" id="3.40.30.10">
    <property type="entry name" value="Glutaredoxin"/>
    <property type="match status" value="1"/>
</dbReference>
<proteinExistence type="inferred from homology"/>
<keyword evidence="3" id="KW-0249">Electron transport</keyword>
<evidence type="ECO:0000256" key="2">
    <source>
        <dbReference type="ARBA" id="ARBA00022448"/>
    </source>
</evidence>
<dbReference type="WBParaSite" id="TCLT_0000007301-mRNA-1">
    <property type="protein sequence ID" value="TCLT_0000007301-mRNA-1"/>
    <property type="gene ID" value="TCLT_0000007301"/>
</dbReference>
<gene>
    <name evidence="8" type="ORF">TCLT_LOCUS74</name>
</gene>
<reference evidence="8 9" key="2">
    <citation type="submission" date="2018-11" db="EMBL/GenBank/DDBJ databases">
        <authorList>
            <consortium name="Pathogen Informatics"/>
        </authorList>
    </citation>
    <scope>NUCLEOTIDE SEQUENCE [LARGE SCALE GENOMIC DNA]</scope>
</reference>
<dbReference type="Proteomes" id="UP000276776">
    <property type="component" value="Unassembled WGS sequence"/>
</dbReference>
<feature type="region of interest" description="Disordered" evidence="6">
    <location>
        <begin position="1"/>
        <end position="21"/>
    </location>
</feature>
<organism evidence="10">
    <name type="scientific">Thelazia callipaeda</name>
    <name type="common">Oriental eyeworm</name>
    <name type="synonym">Parasitic nematode</name>
    <dbReference type="NCBI Taxonomy" id="103827"/>
    <lineage>
        <taxon>Eukaryota</taxon>
        <taxon>Metazoa</taxon>
        <taxon>Ecdysozoa</taxon>
        <taxon>Nematoda</taxon>
        <taxon>Chromadorea</taxon>
        <taxon>Rhabditida</taxon>
        <taxon>Spirurina</taxon>
        <taxon>Spiruromorpha</taxon>
        <taxon>Thelazioidea</taxon>
        <taxon>Thelaziidae</taxon>
        <taxon>Thelazia</taxon>
    </lineage>
</organism>
<keyword evidence="9" id="KW-1185">Reference proteome</keyword>
<keyword evidence="5" id="KW-0676">Redox-active center</keyword>
<evidence type="ECO:0000256" key="3">
    <source>
        <dbReference type="ARBA" id="ARBA00022982"/>
    </source>
</evidence>
<dbReference type="InterPro" id="IPR002109">
    <property type="entry name" value="Glutaredoxin"/>
</dbReference>
<dbReference type="InterPro" id="IPR014025">
    <property type="entry name" value="Glutaredoxin_subgr"/>
</dbReference>
<dbReference type="EMBL" id="UYYF01000004">
    <property type="protein sequence ID" value="VDM94897.1"/>
    <property type="molecule type" value="Genomic_DNA"/>
</dbReference>
<evidence type="ECO:0000256" key="5">
    <source>
        <dbReference type="ARBA" id="ARBA00023284"/>
    </source>
</evidence>
<keyword evidence="2" id="KW-0813">Transport</keyword>
<evidence type="ECO:0000256" key="6">
    <source>
        <dbReference type="SAM" id="MobiDB-lite"/>
    </source>
</evidence>
<dbReference type="STRING" id="103827.A0A0N5CJ78"/>
<evidence type="ECO:0000313" key="8">
    <source>
        <dbReference type="EMBL" id="VDM94897.1"/>
    </source>
</evidence>
<reference evidence="10" key="1">
    <citation type="submission" date="2017-02" db="UniProtKB">
        <authorList>
            <consortium name="WormBaseParasite"/>
        </authorList>
    </citation>
    <scope>IDENTIFICATION</scope>
</reference>
<dbReference type="SUPFAM" id="SSF52833">
    <property type="entry name" value="Thioredoxin-like"/>
    <property type="match status" value="1"/>
</dbReference>
<dbReference type="Pfam" id="PF00462">
    <property type="entry name" value="Glutaredoxin"/>
    <property type="match status" value="1"/>
</dbReference>
<dbReference type="OrthoDB" id="418495at2759"/>
<name>A0A0N5CJ78_THECL</name>
<evidence type="ECO:0000313" key="9">
    <source>
        <dbReference type="Proteomes" id="UP000276776"/>
    </source>
</evidence>
<dbReference type="AlphaFoldDB" id="A0A0N5CJ78"/>
<dbReference type="OMA" id="QIFICGR"/>
<feature type="domain" description="Glutaredoxin" evidence="7">
    <location>
        <begin position="25"/>
        <end position="92"/>
    </location>
</feature>
<dbReference type="PROSITE" id="PS51354">
    <property type="entry name" value="GLUTAREDOXIN_2"/>
    <property type="match status" value="1"/>
</dbReference>
<dbReference type="GO" id="GO:0005739">
    <property type="term" value="C:mitochondrion"/>
    <property type="evidence" value="ECO:0007669"/>
    <property type="project" value="TreeGrafter"/>
</dbReference>
<keyword evidence="4" id="KW-1015">Disulfide bond</keyword>
<dbReference type="PRINTS" id="PR00160">
    <property type="entry name" value="GLUTAREDOXIN"/>
</dbReference>
<comment type="similarity">
    <text evidence="1">Belongs to the glutaredoxin family.</text>
</comment>
<dbReference type="InterPro" id="IPR036249">
    <property type="entry name" value="Thioredoxin-like_sf"/>
</dbReference>
<dbReference type="GO" id="GO:0015035">
    <property type="term" value="F:protein-disulfide reductase activity"/>
    <property type="evidence" value="ECO:0007669"/>
    <property type="project" value="TreeGrafter"/>
</dbReference>
<evidence type="ECO:0000259" key="7">
    <source>
        <dbReference type="Pfam" id="PF00462"/>
    </source>
</evidence>
<protein>
    <submittedName>
        <fullName evidence="10">Glutaredoxin domain-containing protein</fullName>
    </submittedName>
</protein>
<sequence length="123" mass="14032">MGQFFSKMPQTDEESIRKEVESSPVVLYTRPKCHYCAKAKLLLDSRQVKYKETDLDAHERWHPEQHQSFVNGLVHITKQTSVPQIFICGKFIGGFLELQQLNNAGKLLDAIAKCHPSSETNSE</sequence>
<accession>A0A0N5CJ78</accession>